<dbReference type="Proteomes" id="UP000095300">
    <property type="component" value="Unassembled WGS sequence"/>
</dbReference>
<evidence type="ECO:0000256" key="5">
    <source>
        <dbReference type="ARBA" id="ARBA00022729"/>
    </source>
</evidence>
<evidence type="ECO:0000256" key="8">
    <source>
        <dbReference type="ARBA" id="ARBA00022825"/>
    </source>
</evidence>
<dbReference type="EnsemblMetazoa" id="SCAU011461-RA">
    <property type="protein sequence ID" value="SCAU011461-PA"/>
    <property type="gene ID" value="SCAU011461"/>
</dbReference>
<dbReference type="InterPro" id="IPR001254">
    <property type="entry name" value="Trypsin_dom"/>
</dbReference>
<dbReference type="GO" id="GO:0007586">
    <property type="term" value="P:digestion"/>
    <property type="evidence" value="ECO:0007669"/>
    <property type="project" value="UniProtKB-KW"/>
</dbReference>
<evidence type="ECO:0000256" key="2">
    <source>
        <dbReference type="ARBA" id="ARBA00007664"/>
    </source>
</evidence>
<organism evidence="16 17">
    <name type="scientific">Stomoxys calcitrans</name>
    <name type="common">Stable fly</name>
    <name type="synonym">Conops calcitrans</name>
    <dbReference type="NCBI Taxonomy" id="35570"/>
    <lineage>
        <taxon>Eukaryota</taxon>
        <taxon>Metazoa</taxon>
        <taxon>Ecdysozoa</taxon>
        <taxon>Arthropoda</taxon>
        <taxon>Hexapoda</taxon>
        <taxon>Insecta</taxon>
        <taxon>Pterygota</taxon>
        <taxon>Neoptera</taxon>
        <taxon>Endopterygota</taxon>
        <taxon>Diptera</taxon>
        <taxon>Brachycera</taxon>
        <taxon>Muscomorpha</taxon>
        <taxon>Muscoidea</taxon>
        <taxon>Muscidae</taxon>
        <taxon>Stomoxys</taxon>
    </lineage>
</organism>
<evidence type="ECO:0000256" key="9">
    <source>
        <dbReference type="ARBA" id="ARBA00023145"/>
    </source>
</evidence>
<feature type="chain" id="PRO_5009327286" description="trypsin" evidence="14">
    <location>
        <begin position="20"/>
        <end position="257"/>
    </location>
</feature>
<dbReference type="InterPro" id="IPR050430">
    <property type="entry name" value="Peptidase_S1"/>
</dbReference>
<dbReference type="AlphaFoldDB" id="A0A1I8PVB1"/>
<evidence type="ECO:0000313" key="16">
    <source>
        <dbReference type="EnsemblMetazoa" id="SCAU011461-PA"/>
    </source>
</evidence>
<name>A0A1I8PVB1_STOCA</name>
<sequence length="257" mass="28083">MRLTINIVAVIAIASGCLSASSDDRIVGGFEIDIRDIPFQVSLQGGWNFCGGSLISKRYVLTAAHCTEHHSQECPHFKVRIGSNHSQKEGLLLQPIRIYQHLQYNRKTKDYDFSILELEDYDSSELFFEIQYAKLPANDDVLAEGTLLTVSGWGNTKNPHERTDVLRAARVPKVNEDACKKTYNEHGVVTGRMLCAGYPQGGKDSCQGDSGGPLSLDGTLVGVVSWGFGCAEPMYPGVYARVASVVPWIAETAGLSL</sequence>
<dbReference type="InterPro" id="IPR001314">
    <property type="entry name" value="Peptidase_S1A"/>
</dbReference>
<dbReference type="InterPro" id="IPR043504">
    <property type="entry name" value="Peptidase_S1_PA_chymotrypsin"/>
</dbReference>
<evidence type="ECO:0000313" key="17">
    <source>
        <dbReference type="Proteomes" id="UP000095300"/>
    </source>
</evidence>
<keyword evidence="9" id="KW-0865">Zymogen</keyword>
<keyword evidence="4 13" id="KW-0645">Protease</keyword>
<evidence type="ECO:0000256" key="12">
    <source>
        <dbReference type="ARBA" id="ARBA00038868"/>
    </source>
</evidence>
<feature type="signal peptide" evidence="14">
    <location>
        <begin position="1"/>
        <end position="19"/>
    </location>
</feature>
<evidence type="ECO:0000256" key="10">
    <source>
        <dbReference type="ARBA" id="ARBA00023157"/>
    </source>
</evidence>
<accession>A0A1I8PVB1</accession>
<dbReference type="PRINTS" id="PR00722">
    <property type="entry name" value="CHYMOTRYPSIN"/>
</dbReference>
<dbReference type="Pfam" id="PF00089">
    <property type="entry name" value="Trypsin"/>
    <property type="match status" value="1"/>
</dbReference>
<keyword evidence="8 13" id="KW-0720">Serine protease</keyword>
<evidence type="ECO:0000256" key="13">
    <source>
        <dbReference type="RuleBase" id="RU363034"/>
    </source>
</evidence>
<dbReference type="Gene3D" id="2.40.10.10">
    <property type="entry name" value="Trypsin-like serine proteases"/>
    <property type="match status" value="1"/>
</dbReference>
<evidence type="ECO:0000256" key="3">
    <source>
        <dbReference type="ARBA" id="ARBA00022525"/>
    </source>
</evidence>
<dbReference type="STRING" id="35570.A0A1I8PVB1"/>
<dbReference type="InterPro" id="IPR033116">
    <property type="entry name" value="TRYPSIN_SER"/>
</dbReference>
<proteinExistence type="inferred from homology"/>
<dbReference type="CDD" id="cd00190">
    <property type="entry name" value="Tryp_SPc"/>
    <property type="match status" value="1"/>
</dbReference>
<keyword evidence="10" id="KW-1015">Disulfide bond</keyword>
<keyword evidence="17" id="KW-1185">Reference proteome</keyword>
<feature type="domain" description="Peptidase S1" evidence="15">
    <location>
        <begin position="26"/>
        <end position="254"/>
    </location>
</feature>
<dbReference type="EC" id="3.4.21.4" evidence="12"/>
<evidence type="ECO:0000259" key="15">
    <source>
        <dbReference type="PROSITE" id="PS50240"/>
    </source>
</evidence>
<keyword evidence="3" id="KW-0964">Secreted</keyword>
<protein>
    <recommendedName>
        <fullName evidence="12">trypsin</fullName>
        <ecNumber evidence="12">3.4.21.4</ecNumber>
    </recommendedName>
</protein>
<keyword evidence="7 13" id="KW-0378">Hydrolase</keyword>
<dbReference type="OrthoDB" id="10059102at2759"/>
<dbReference type="PROSITE" id="PS51257">
    <property type="entry name" value="PROKAR_LIPOPROTEIN"/>
    <property type="match status" value="1"/>
</dbReference>
<dbReference type="PROSITE" id="PS00134">
    <property type="entry name" value="TRYPSIN_HIS"/>
    <property type="match status" value="1"/>
</dbReference>
<keyword evidence="5 14" id="KW-0732">Signal</keyword>
<dbReference type="InterPro" id="IPR009003">
    <property type="entry name" value="Peptidase_S1_PA"/>
</dbReference>
<dbReference type="PANTHER" id="PTHR24276:SF97">
    <property type="entry name" value="GH13245P2-RELATED"/>
    <property type="match status" value="1"/>
</dbReference>
<comment type="catalytic activity">
    <reaction evidence="11">
        <text>Preferential cleavage: Arg-|-Xaa, Lys-|-Xaa.</text>
        <dbReference type="EC" id="3.4.21.4"/>
    </reaction>
</comment>
<dbReference type="SMART" id="SM00020">
    <property type="entry name" value="Tryp_SPc"/>
    <property type="match status" value="1"/>
</dbReference>
<dbReference type="InterPro" id="IPR018114">
    <property type="entry name" value="TRYPSIN_HIS"/>
</dbReference>
<evidence type="ECO:0000256" key="11">
    <source>
        <dbReference type="ARBA" id="ARBA00036320"/>
    </source>
</evidence>
<dbReference type="GO" id="GO:0005576">
    <property type="term" value="C:extracellular region"/>
    <property type="evidence" value="ECO:0007669"/>
    <property type="project" value="UniProtKB-SubCell"/>
</dbReference>
<reference evidence="16" key="1">
    <citation type="submission" date="2020-05" db="UniProtKB">
        <authorList>
            <consortium name="EnsemblMetazoa"/>
        </authorList>
    </citation>
    <scope>IDENTIFICATION</scope>
    <source>
        <strain evidence="16">USDA</strain>
    </source>
</reference>
<evidence type="ECO:0000256" key="1">
    <source>
        <dbReference type="ARBA" id="ARBA00004613"/>
    </source>
</evidence>
<dbReference type="VEuPathDB" id="VectorBase:SCAU011461"/>
<gene>
    <name evidence="16" type="primary">106091301</name>
</gene>
<comment type="similarity">
    <text evidence="2">Belongs to the peptidase S1 family.</text>
</comment>
<dbReference type="PROSITE" id="PS00135">
    <property type="entry name" value="TRYPSIN_SER"/>
    <property type="match status" value="1"/>
</dbReference>
<dbReference type="GO" id="GO:0006508">
    <property type="term" value="P:proteolysis"/>
    <property type="evidence" value="ECO:0007669"/>
    <property type="project" value="UniProtKB-KW"/>
</dbReference>
<dbReference type="GO" id="GO:0004252">
    <property type="term" value="F:serine-type endopeptidase activity"/>
    <property type="evidence" value="ECO:0007669"/>
    <property type="project" value="UniProtKB-EC"/>
</dbReference>
<evidence type="ECO:0000256" key="14">
    <source>
        <dbReference type="SAM" id="SignalP"/>
    </source>
</evidence>
<dbReference type="PANTHER" id="PTHR24276">
    <property type="entry name" value="POLYSERASE-RELATED"/>
    <property type="match status" value="1"/>
</dbReference>
<keyword evidence="6" id="KW-0222">Digestion</keyword>
<comment type="subcellular location">
    <subcellularLocation>
        <location evidence="1">Secreted</location>
    </subcellularLocation>
</comment>
<dbReference type="PROSITE" id="PS50240">
    <property type="entry name" value="TRYPSIN_DOM"/>
    <property type="match status" value="1"/>
</dbReference>
<evidence type="ECO:0000256" key="7">
    <source>
        <dbReference type="ARBA" id="ARBA00022801"/>
    </source>
</evidence>
<dbReference type="KEGG" id="scac:106091301"/>
<dbReference type="FunFam" id="2.40.10.10:FF:000077">
    <property type="entry name" value="Predicted protein"/>
    <property type="match status" value="1"/>
</dbReference>
<evidence type="ECO:0000256" key="4">
    <source>
        <dbReference type="ARBA" id="ARBA00022670"/>
    </source>
</evidence>
<evidence type="ECO:0000256" key="6">
    <source>
        <dbReference type="ARBA" id="ARBA00022757"/>
    </source>
</evidence>
<dbReference type="SUPFAM" id="SSF50494">
    <property type="entry name" value="Trypsin-like serine proteases"/>
    <property type="match status" value="1"/>
</dbReference>